<dbReference type="Proteomes" id="UP000307507">
    <property type="component" value="Unassembled WGS sequence"/>
</dbReference>
<dbReference type="OrthoDB" id="982493at2"/>
<keyword evidence="1" id="KW-1133">Transmembrane helix</keyword>
<comment type="caution">
    <text evidence="2">The sequence shown here is derived from an EMBL/GenBank/DDBJ whole genome shotgun (WGS) entry which is preliminary data.</text>
</comment>
<feature type="transmembrane region" description="Helical" evidence="1">
    <location>
        <begin position="28"/>
        <end position="45"/>
    </location>
</feature>
<accession>A0A4S3ZZ35</accession>
<dbReference type="AlphaFoldDB" id="A0A4S3ZZ35"/>
<feature type="transmembrane region" description="Helical" evidence="1">
    <location>
        <begin position="110"/>
        <end position="126"/>
    </location>
</feature>
<dbReference type="InterPro" id="IPR026414">
    <property type="entry name" value="ExosoTase_F-assoc_memb"/>
</dbReference>
<feature type="transmembrane region" description="Helical" evidence="1">
    <location>
        <begin position="138"/>
        <end position="159"/>
    </location>
</feature>
<evidence type="ECO:0000313" key="2">
    <source>
        <dbReference type="EMBL" id="THF51236.1"/>
    </source>
</evidence>
<proteinExistence type="predicted"/>
<keyword evidence="1" id="KW-0812">Transmembrane</keyword>
<sequence>MDSFFCYGCFGFRNSPDMLQNGWKNKQAILGILLAVVLLAVIRAFESQLFYDPFLEFFRGTFQNAVLPTYETGRLVVGLSLRYWLNTGISLFVIYIVFREKSLLQLSGILYGFFYIVLLTAFIIVLKSSDKPDYMMLFYIRRFLIQPLFLILFLPAFYYQKKKV</sequence>
<keyword evidence="3" id="KW-1185">Reference proteome</keyword>
<evidence type="ECO:0000313" key="3">
    <source>
        <dbReference type="Proteomes" id="UP000307507"/>
    </source>
</evidence>
<organism evidence="2 3">
    <name type="scientific">Flavobacterium supellecticarium</name>
    <dbReference type="NCBI Taxonomy" id="2565924"/>
    <lineage>
        <taxon>Bacteria</taxon>
        <taxon>Pseudomonadati</taxon>
        <taxon>Bacteroidota</taxon>
        <taxon>Flavobacteriia</taxon>
        <taxon>Flavobacteriales</taxon>
        <taxon>Flavobacteriaceae</taxon>
        <taxon>Flavobacterium</taxon>
    </lineage>
</organism>
<feature type="transmembrane region" description="Helical" evidence="1">
    <location>
        <begin position="81"/>
        <end position="98"/>
    </location>
</feature>
<gene>
    <name evidence="2" type="ORF">E6C50_05545</name>
</gene>
<name>A0A4S3ZZ35_9FLAO</name>
<keyword evidence="1" id="KW-0472">Membrane</keyword>
<protein>
    <submittedName>
        <fullName evidence="2">Exosortase F system-associated protein</fullName>
    </submittedName>
</protein>
<dbReference type="EMBL" id="SSNZ01000002">
    <property type="protein sequence ID" value="THF51236.1"/>
    <property type="molecule type" value="Genomic_DNA"/>
</dbReference>
<reference evidence="2 3" key="1">
    <citation type="submission" date="2019-04" db="EMBL/GenBank/DDBJ databases">
        <title>Flavobacterium sp. nov. isolated from construction timber.</title>
        <authorList>
            <person name="Lin S.-Y."/>
            <person name="Chang C.-T."/>
            <person name="Young C.-C."/>
        </authorList>
    </citation>
    <scope>NUCLEOTIDE SEQUENCE [LARGE SCALE GENOMIC DNA]</scope>
    <source>
        <strain evidence="2 3">CC-CTC003</strain>
    </source>
</reference>
<dbReference type="NCBIfam" id="TIGR04127">
    <property type="entry name" value="flavo_near_exo"/>
    <property type="match status" value="1"/>
</dbReference>
<evidence type="ECO:0000256" key="1">
    <source>
        <dbReference type="SAM" id="Phobius"/>
    </source>
</evidence>